<dbReference type="Pfam" id="PF00534">
    <property type="entry name" value="Glycos_transf_1"/>
    <property type="match status" value="1"/>
</dbReference>
<evidence type="ECO:0000259" key="2">
    <source>
        <dbReference type="Pfam" id="PF13439"/>
    </source>
</evidence>
<dbReference type="InterPro" id="IPR001296">
    <property type="entry name" value="Glyco_trans_1"/>
</dbReference>
<protein>
    <submittedName>
        <fullName evidence="3">Glycosyltransferase involved in cell wall biosynthesis</fullName>
    </submittedName>
</protein>
<comment type="caution">
    <text evidence="3">The sequence shown here is derived from an EMBL/GenBank/DDBJ whole genome shotgun (WGS) entry which is preliminary data.</text>
</comment>
<dbReference type="PANTHER" id="PTHR45947">
    <property type="entry name" value="SULFOQUINOVOSYL TRANSFERASE SQD2"/>
    <property type="match status" value="1"/>
</dbReference>
<dbReference type="InterPro" id="IPR028098">
    <property type="entry name" value="Glyco_trans_4-like_N"/>
</dbReference>
<keyword evidence="4" id="KW-1185">Reference proteome</keyword>
<dbReference type="Proteomes" id="UP000295292">
    <property type="component" value="Unassembled WGS sequence"/>
</dbReference>
<dbReference type="InterPro" id="IPR050194">
    <property type="entry name" value="Glycosyltransferase_grp1"/>
</dbReference>
<dbReference type="AlphaFoldDB" id="A0A4R6WBA5"/>
<gene>
    <name evidence="3" type="ORF">CLV99_3251</name>
</gene>
<dbReference type="OrthoDB" id="9787111at2"/>
<dbReference type="GO" id="GO:0016757">
    <property type="term" value="F:glycosyltransferase activity"/>
    <property type="evidence" value="ECO:0007669"/>
    <property type="project" value="InterPro"/>
</dbReference>
<evidence type="ECO:0000313" key="4">
    <source>
        <dbReference type="Proteomes" id="UP000295292"/>
    </source>
</evidence>
<evidence type="ECO:0000259" key="1">
    <source>
        <dbReference type="Pfam" id="PF00534"/>
    </source>
</evidence>
<name>A0A4R6WBA5_9SPHI</name>
<keyword evidence="3" id="KW-0808">Transferase</keyword>
<evidence type="ECO:0000313" key="3">
    <source>
        <dbReference type="EMBL" id="TDQ76658.1"/>
    </source>
</evidence>
<dbReference type="PANTHER" id="PTHR45947:SF13">
    <property type="entry name" value="TRANSFERASE"/>
    <property type="match status" value="1"/>
</dbReference>
<dbReference type="Gene3D" id="3.40.50.2000">
    <property type="entry name" value="Glycogen Phosphorylase B"/>
    <property type="match status" value="2"/>
</dbReference>
<sequence>MYISLMRILIIHNFYQHKGGEDVVFTQEATVLKDKGHQVETLSFQNKKGIKGLFQFLLYPWNSFAAHKIMKKVADFQPDIVHIHNTHYAIGPLAFRKLSKRKIPVVLTLHNFRLLDPSANLFHNNNVFTDTIDKEFPWKSVKNKVLDNSLLKTFWTAFTIYIHKKLGTWKNIDRILSFSEFGKQLLLRSTLQLSAQNIVIKPNFALESLEEKQIEKKDYFVYIGRLSEEKGIDSLLTAFSKCEYIIHIFGDGPLVEKVKQAAQLHPNIVYGGFQQKETLHQHLSASQALLVPSIWFEGMPMTVLEAFACGTPVIASKIGILEEMIQNKKNGLLFEPNDDKSIIDALHTWQTLSIDDKNAISENCKKDFSDTYSSQKNVLLLETIYKEAIQQAKNK</sequence>
<dbReference type="Pfam" id="PF13439">
    <property type="entry name" value="Glyco_transf_4"/>
    <property type="match status" value="1"/>
</dbReference>
<dbReference type="EMBL" id="SNYV01000015">
    <property type="protein sequence ID" value="TDQ76658.1"/>
    <property type="molecule type" value="Genomic_DNA"/>
</dbReference>
<reference evidence="3 4" key="1">
    <citation type="submission" date="2019-03" db="EMBL/GenBank/DDBJ databases">
        <title>Genomic Encyclopedia of Archaeal and Bacterial Type Strains, Phase II (KMG-II): from individual species to whole genera.</title>
        <authorList>
            <person name="Goeker M."/>
        </authorList>
    </citation>
    <scope>NUCLEOTIDE SEQUENCE [LARGE SCALE GENOMIC DNA]</scope>
    <source>
        <strain evidence="3 4">DSM 28353</strain>
    </source>
</reference>
<proteinExistence type="predicted"/>
<organism evidence="3 4">
    <name type="scientific">Sphingobacterium yanglingense</name>
    <dbReference type="NCBI Taxonomy" id="1437280"/>
    <lineage>
        <taxon>Bacteria</taxon>
        <taxon>Pseudomonadati</taxon>
        <taxon>Bacteroidota</taxon>
        <taxon>Sphingobacteriia</taxon>
        <taxon>Sphingobacteriales</taxon>
        <taxon>Sphingobacteriaceae</taxon>
        <taxon>Sphingobacterium</taxon>
    </lineage>
</organism>
<accession>A0A4R6WBA5</accession>
<dbReference type="SUPFAM" id="SSF53756">
    <property type="entry name" value="UDP-Glycosyltransferase/glycogen phosphorylase"/>
    <property type="match status" value="1"/>
</dbReference>
<feature type="domain" description="Glycosyl transferase family 1" evidence="1">
    <location>
        <begin position="212"/>
        <end position="366"/>
    </location>
</feature>
<dbReference type="CDD" id="cd03801">
    <property type="entry name" value="GT4_PimA-like"/>
    <property type="match status" value="1"/>
</dbReference>
<feature type="domain" description="Glycosyltransferase subfamily 4-like N-terminal" evidence="2">
    <location>
        <begin position="19"/>
        <end position="124"/>
    </location>
</feature>